<evidence type="ECO:0000256" key="5">
    <source>
        <dbReference type="ARBA" id="ARBA00022723"/>
    </source>
</evidence>
<dbReference type="Pfam" id="PF17917">
    <property type="entry name" value="RT_RNaseH"/>
    <property type="match status" value="1"/>
</dbReference>
<dbReference type="PANTHER" id="PTHR37984">
    <property type="entry name" value="PROTEIN CBG26694"/>
    <property type="match status" value="1"/>
</dbReference>
<keyword evidence="16" id="KW-0175">Coiled coil</keyword>
<dbReference type="PROSITE" id="PS50994">
    <property type="entry name" value="INTEGRASE"/>
    <property type="match status" value="1"/>
</dbReference>
<evidence type="ECO:0000256" key="13">
    <source>
        <dbReference type="ARBA" id="ARBA00022932"/>
    </source>
</evidence>
<evidence type="ECO:0000256" key="15">
    <source>
        <dbReference type="ARBA" id="ARBA00023172"/>
    </source>
</evidence>
<dbReference type="Pfam" id="PF24626">
    <property type="entry name" value="SH3_Tf2-1"/>
    <property type="match status" value="1"/>
</dbReference>
<dbReference type="Gene3D" id="3.30.420.10">
    <property type="entry name" value="Ribonuclease H-like superfamily/Ribonuclease H"/>
    <property type="match status" value="1"/>
</dbReference>
<dbReference type="GO" id="GO:0004190">
    <property type="term" value="F:aspartic-type endopeptidase activity"/>
    <property type="evidence" value="ECO:0007669"/>
    <property type="project" value="UniProtKB-KW"/>
</dbReference>
<dbReference type="InterPro" id="IPR056924">
    <property type="entry name" value="SH3_Tf2-1"/>
</dbReference>
<organism evidence="19 20">
    <name type="scientific">Leucocoprinus birnbaumii</name>
    <dbReference type="NCBI Taxonomy" id="56174"/>
    <lineage>
        <taxon>Eukaryota</taxon>
        <taxon>Fungi</taxon>
        <taxon>Dikarya</taxon>
        <taxon>Basidiomycota</taxon>
        <taxon>Agaricomycotina</taxon>
        <taxon>Agaricomycetes</taxon>
        <taxon>Agaricomycetidae</taxon>
        <taxon>Agaricales</taxon>
        <taxon>Agaricineae</taxon>
        <taxon>Agaricaceae</taxon>
        <taxon>Leucocoprinus</taxon>
    </lineage>
</organism>
<dbReference type="InterPro" id="IPR000953">
    <property type="entry name" value="Chromo/chromo_shadow_dom"/>
</dbReference>
<dbReference type="AlphaFoldDB" id="A0AAD5YXZ4"/>
<keyword evidence="5" id="KW-0479">Metal-binding</keyword>
<dbReference type="GO" id="GO:0003964">
    <property type="term" value="F:RNA-directed DNA polymerase activity"/>
    <property type="evidence" value="ECO:0007669"/>
    <property type="project" value="UniProtKB-KW"/>
</dbReference>
<dbReference type="SMART" id="SM00298">
    <property type="entry name" value="CHROMO"/>
    <property type="match status" value="1"/>
</dbReference>
<evidence type="ECO:0000256" key="6">
    <source>
        <dbReference type="ARBA" id="ARBA00022750"/>
    </source>
</evidence>
<accession>A0AAD5YXZ4</accession>
<dbReference type="SUPFAM" id="SSF56672">
    <property type="entry name" value="DNA/RNA polymerases"/>
    <property type="match status" value="1"/>
</dbReference>
<dbReference type="CDD" id="cd00024">
    <property type="entry name" value="CD_CSD"/>
    <property type="match status" value="1"/>
</dbReference>
<keyword evidence="20" id="KW-1185">Reference proteome</keyword>
<evidence type="ECO:0000256" key="1">
    <source>
        <dbReference type="ARBA" id="ARBA00022670"/>
    </source>
</evidence>
<dbReference type="FunFam" id="3.30.420.10:FF:000032">
    <property type="entry name" value="Retrovirus-related Pol polyprotein from transposon 297-like Protein"/>
    <property type="match status" value="1"/>
</dbReference>
<keyword evidence="1" id="KW-0645">Protease</keyword>
<evidence type="ECO:0000313" key="20">
    <source>
        <dbReference type="Proteomes" id="UP001213000"/>
    </source>
</evidence>
<evidence type="ECO:0000256" key="8">
    <source>
        <dbReference type="ARBA" id="ARBA00022801"/>
    </source>
</evidence>
<dbReference type="SUPFAM" id="SSF54160">
    <property type="entry name" value="Chromo domain-like"/>
    <property type="match status" value="1"/>
</dbReference>
<keyword evidence="10" id="KW-0694">RNA-binding</keyword>
<dbReference type="Pfam" id="PF17921">
    <property type="entry name" value="Integrase_H2C2"/>
    <property type="match status" value="1"/>
</dbReference>
<dbReference type="InterPro" id="IPR041588">
    <property type="entry name" value="Integrase_H2C2"/>
</dbReference>
<feature type="domain" description="Integrase catalytic" evidence="18">
    <location>
        <begin position="278"/>
        <end position="437"/>
    </location>
</feature>
<evidence type="ECO:0000256" key="16">
    <source>
        <dbReference type="SAM" id="Coils"/>
    </source>
</evidence>
<evidence type="ECO:0000256" key="2">
    <source>
        <dbReference type="ARBA" id="ARBA00022679"/>
    </source>
</evidence>
<dbReference type="GO" id="GO:0003677">
    <property type="term" value="F:DNA binding"/>
    <property type="evidence" value="ECO:0007669"/>
    <property type="project" value="UniProtKB-KW"/>
</dbReference>
<dbReference type="Gene3D" id="1.10.340.70">
    <property type="match status" value="1"/>
</dbReference>
<evidence type="ECO:0000256" key="9">
    <source>
        <dbReference type="ARBA" id="ARBA00022842"/>
    </source>
</evidence>
<dbReference type="GO" id="GO:0006508">
    <property type="term" value="P:proteolysis"/>
    <property type="evidence" value="ECO:0007669"/>
    <property type="project" value="UniProtKB-KW"/>
</dbReference>
<gene>
    <name evidence="19" type="ORF">NP233_g1445</name>
</gene>
<evidence type="ECO:0000256" key="10">
    <source>
        <dbReference type="ARBA" id="ARBA00022884"/>
    </source>
</evidence>
<protein>
    <submittedName>
        <fullName evidence="19">Uncharacterized protein</fullName>
    </submittedName>
</protein>
<evidence type="ECO:0000256" key="3">
    <source>
        <dbReference type="ARBA" id="ARBA00022695"/>
    </source>
</evidence>
<keyword evidence="6" id="KW-0064">Aspartyl protease</keyword>
<comment type="caution">
    <text evidence="19">The sequence shown here is derived from an EMBL/GenBank/DDBJ whole genome shotgun (WGS) entry which is preliminary data.</text>
</comment>
<dbReference type="Gene3D" id="3.10.20.370">
    <property type="match status" value="1"/>
</dbReference>
<proteinExistence type="predicted"/>
<dbReference type="Pfam" id="PF00665">
    <property type="entry name" value="rve"/>
    <property type="match status" value="1"/>
</dbReference>
<keyword evidence="2" id="KW-0808">Transferase</keyword>
<dbReference type="CDD" id="cd09274">
    <property type="entry name" value="RNase_HI_RT_Ty3"/>
    <property type="match status" value="1"/>
</dbReference>
<feature type="domain" description="Chromo" evidence="17">
    <location>
        <begin position="582"/>
        <end position="642"/>
    </location>
</feature>
<evidence type="ECO:0000256" key="4">
    <source>
        <dbReference type="ARBA" id="ARBA00022722"/>
    </source>
</evidence>
<keyword evidence="4" id="KW-0540">Nuclease</keyword>
<dbReference type="GO" id="GO:0006310">
    <property type="term" value="P:DNA recombination"/>
    <property type="evidence" value="ECO:0007669"/>
    <property type="project" value="UniProtKB-KW"/>
</dbReference>
<evidence type="ECO:0000256" key="14">
    <source>
        <dbReference type="ARBA" id="ARBA00023125"/>
    </source>
</evidence>
<evidence type="ECO:0000256" key="11">
    <source>
        <dbReference type="ARBA" id="ARBA00022908"/>
    </source>
</evidence>
<dbReference type="GO" id="GO:0003723">
    <property type="term" value="F:RNA binding"/>
    <property type="evidence" value="ECO:0007669"/>
    <property type="project" value="UniProtKB-KW"/>
</dbReference>
<reference evidence="19" key="1">
    <citation type="submission" date="2022-07" db="EMBL/GenBank/DDBJ databases">
        <title>Genome Sequence of Leucocoprinus birnbaumii.</title>
        <authorList>
            <person name="Buettner E."/>
        </authorList>
    </citation>
    <scope>NUCLEOTIDE SEQUENCE</scope>
    <source>
        <strain evidence="19">VT141</strain>
    </source>
</reference>
<dbReference type="GO" id="GO:0005634">
    <property type="term" value="C:nucleus"/>
    <property type="evidence" value="ECO:0007669"/>
    <property type="project" value="UniProtKB-ARBA"/>
</dbReference>
<dbReference type="InterPro" id="IPR041373">
    <property type="entry name" value="RT_RNaseH"/>
</dbReference>
<keyword evidence="7" id="KW-0255">Endonuclease</keyword>
<dbReference type="EMBL" id="JANIEX010000053">
    <property type="protein sequence ID" value="KAJ3574926.1"/>
    <property type="molecule type" value="Genomic_DNA"/>
</dbReference>
<evidence type="ECO:0000259" key="17">
    <source>
        <dbReference type="PROSITE" id="PS50013"/>
    </source>
</evidence>
<evidence type="ECO:0000256" key="7">
    <source>
        <dbReference type="ARBA" id="ARBA00022759"/>
    </source>
</evidence>
<dbReference type="GO" id="GO:0015074">
    <property type="term" value="P:DNA integration"/>
    <property type="evidence" value="ECO:0007669"/>
    <property type="project" value="UniProtKB-KW"/>
</dbReference>
<dbReference type="InterPro" id="IPR016197">
    <property type="entry name" value="Chromo-like_dom_sf"/>
</dbReference>
<evidence type="ECO:0000313" key="19">
    <source>
        <dbReference type="EMBL" id="KAJ3574926.1"/>
    </source>
</evidence>
<keyword evidence="15" id="KW-0233">DNA recombination</keyword>
<evidence type="ECO:0000259" key="18">
    <source>
        <dbReference type="PROSITE" id="PS50994"/>
    </source>
</evidence>
<keyword evidence="13" id="KW-0239">DNA-directed DNA polymerase</keyword>
<dbReference type="Pfam" id="PF00385">
    <property type="entry name" value="Chromo"/>
    <property type="match status" value="1"/>
</dbReference>
<dbReference type="InterPro" id="IPR043502">
    <property type="entry name" value="DNA/RNA_pol_sf"/>
</dbReference>
<dbReference type="FunFam" id="3.10.20.370:FF:000001">
    <property type="entry name" value="Retrovirus-related Pol polyprotein from transposon 17.6-like protein"/>
    <property type="match status" value="1"/>
</dbReference>
<keyword evidence="11" id="KW-0229">DNA integration</keyword>
<dbReference type="Gene3D" id="2.40.50.40">
    <property type="match status" value="1"/>
</dbReference>
<dbReference type="InterPro" id="IPR036397">
    <property type="entry name" value="RNaseH_sf"/>
</dbReference>
<dbReference type="GO" id="GO:0004519">
    <property type="term" value="F:endonuclease activity"/>
    <property type="evidence" value="ECO:0007669"/>
    <property type="project" value="UniProtKB-KW"/>
</dbReference>
<dbReference type="InterPro" id="IPR023780">
    <property type="entry name" value="Chromo_domain"/>
</dbReference>
<dbReference type="PROSITE" id="PS50013">
    <property type="entry name" value="CHROMO_2"/>
    <property type="match status" value="1"/>
</dbReference>
<keyword evidence="14" id="KW-0238">DNA-binding</keyword>
<dbReference type="InterPro" id="IPR050951">
    <property type="entry name" value="Retrovirus_Pol_polyprotein"/>
</dbReference>
<name>A0AAD5YXZ4_9AGAR</name>
<keyword evidence="8" id="KW-0378">Hydrolase</keyword>
<dbReference type="PANTHER" id="PTHR37984:SF5">
    <property type="entry name" value="PROTEIN NYNRIN-LIKE"/>
    <property type="match status" value="1"/>
</dbReference>
<sequence>MPNRDGKFRVEVDASGYAIGAVLSQQQTDKKWKPIAFISKALNETERNYEIYDRELLAVMTALSEWRHYLSELPERFEIWTDHKNLEYFRQPQKLNRRQARWLSELQNYDFILEHKAGYTMGKADALSRRPDHDDGRKDNENIILLKPERFEVAYQDIDDGLMREVEEAEEFVEEEVKQAMEKEGGEAWKKEGKIIIWRERVYVPDVATLREEIMKRHHDSETVGHPGYTKTHELITRNFWWPRMMNDVKRYVAGCETCQAGKIDRQRKAAPLHPNQIPENPWEIISVDLVGPLPLSRGYDGVMVVVDRFTKMARYIPINMKISSMGVATNLWRAVFKDVGFPKKIISDRGPQFVAGFMRELCKMWGIERNPSTAYHPQTDGQTERVNQEMEQYLRLYIGYRQTDWADWISMAEFSYNNRSHAATGKSPFYLNYGRHPNIHGDTVSSSKAPAADRFAQQMEEIRGQTKKALEEANKKMKERYDENKREAVEYKVGDLVWLDGTDIMDGRPTKKLAPKRYGPFLITEKIGKSAYKLLIPGTWKKIHPVFNEVKLSPYKKPVFEGQAENSETRIPEATGVEEIMEVERILDSRWRGSELQYLVKWKGQSVEDATWELRKEIFESASVVCNDFHRQHPEAPRMPIIRIPPLLRGRNGLRGG</sequence>
<dbReference type="FunFam" id="1.10.340.70:FF:000001">
    <property type="entry name" value="Retrovirus-related Pol polyprotein from transposon gypsy-like Protein"/>
    <property type="match status" value="1"/>
</dbReference>
<dbReference type="GO" id="GO:0006338">
    <property type="term" value="P:chromatin remodeling"/>
    <property type="evidence" value="ECO:0007669"/>
    <property type="project" value="UniProtKB-ARBA"/>
</dbReference>
<dbReference type="InterPro" id="IPR001584">
    <property type="entry name" value="Integrase_cat-core"/>
</dbReference>
<keyword evidence="3" id="KW-0548">Nucleotidyltransferase</keyword>
<evidence type="ECO:0000256" key="12">
    <source>
        <dbReference type="ARBA" id="ARBA00022918"/>
    </source>
</evidence>
<dbReference type="SUPFAM" id="SSF53098">
    <property type="entry name" value="Ribonuclease H-like"/>
    <property type="match status" value="1"/>
</dbReference>
<dbReference type="Proteomes" id="UP001213000">
    <property type="component" value="Unassembled WGS sequence"/>
</dbReference>
<dbReference type="InterPro" id="IPR012337">
    <property type="entry name" value="RNaseH-like_sf"/>
</dbReference>
<feature type="coiled-coil region" evidence="16">
    <location>
        <begin position="457"/>
        <end position="488"/>
    </location>
</feature>
<keyword evidence="12" id="KW-0695">RNA-directed DNA polymerase</keyword>
<dbReference type="GO" id="GO:0046872">
    <property type="term" value="F:metal ion binding"/>
    <property type="evidence" value="ECO:0007669"/>
    <property type="project" value="UniProtKB-KW"/>
</dbReference>
<dbReference type="GO" id="GO:0003887">
    <property type="term" value="F:DNA-directed DNA polymerase activity"/>
    <property type="evidence" value="ECO:0007669"/>
    <property type="project" value="UniProtKB-KW"/>
</dbReference>
<keyword evidence="9" id="KW-0460">Magnesium</keyword>